<evidence type="ECO:0000313" key="3">
    <source>
        <dbReference type="EnsemblPlants" id="PNT69207"/>
    </source>
</evidence>
<reference evidence="3" key="3">
    <citation type="submission" date="2018-08" db="UniProtKB">
        <authorList>
            <consortium name="EnsemblPlants"/>
        </authorList>
    </citation>
    <scope>IDENTIFICATION</scope>
    <source>
        <strain evidence="3">cv. Bd21</strain>
    </source>
</reference>
<gene>
    <name evidence="2" type="ORF">BRADI_3g51315v3</name>
</gene>
<dbReference type="EnsemblPlants" id="PNT69207">
    <property type="protein sequence ID" value="PNT69207"/>
    <property type="gene ID" value="BRADI_3g51315v3"/>
</dbReference>
<protein>
    <submittedName>
        <fullName evidence="2 3">Uncharacterized protein</fullName>
    </submittedName>
</protein>
<keyword evidence="4" id="KW-1185">Reference proteome</keyword>
<dbReference type="EMBL" id="CM000882">
    <property type="protein sequence ID" value="PNT69207.1"/>
    <property type="molecule type" value="Genomic_DNA"/>
</dbReference>
<name>A0A2K2D4K4_BRADI</name>
<evidence type="ECO:0000313" key="2">
    <source>
        <dbReference type="EMBL" id="PNT69207.1"/>
    </source>
</evidence>
<evidence type="ECO:0000313" key="4">
    <source>
        <dbReference type="Proteomes" id="UP000008810"/>
    </source>
</evidence>
<evidence type="ECO:0000256" key="1">
    <source>
        <dbReference type="SAM" id="MobiDB-lite"/>
    </source>
</evidence>
<reference evidence="2" key="2">
    <citation type="submission" date="2017-06" db="EMBL/GenBank/DDBJ databases">
        <title>WGS assembly of Brachypodium distachyon.</title>
        <authorList>
            <consortium name="The International Brachypodium Initiative"/>
            <person name="Lucas S."/>
            <person name="Harmon-Smith M."/>
            <person name="Lail K."/>
            <person name="Tice H."/>
            <person name="Grimwood J."/>
            <person name="Bruce D."/>
            <person name="Barry K."/>
            <person name="Shu S."/>
            <person name="Lindquist E."/>
            <person name="Wang M."/>
            <person name="Pitluck S."/>
            <person name="Vogel J.P."/>
            <person name="Garvin D.F."/>
            <person name="Mockler T.C."/>
            <person name="Schmutz J."/>
            <person name="Rokhsar D."/>
            <person name="Bevan M.W."/>
        </authorList>
    </citation>
    <scope>NUCLEOTIDE SEQUENCE</scope>
    <source>
        <strain evidence="2">Bd21</strain>
    </source>
</reference>
<accession>A0A2K2D4K4</accession>
<dbReference type="Proteomes" id="UP000008810">
    <property type="component" value="Chromosome 3"/>
</dbReference>
<reference evidence="2 3" key="1">
    <citation type="journal article" date="2010" name="Nature">
        <title>Genome sequencing and analysis of the model grass Brachypodium distachyon.</title>
        <authorList>
            <consortium name="International Brachypodium Initiative"/>
        </authorList>
    </citation>
    <scope>NUCLEOTIDE SEQUENCE [LARGE SCALE GENOMIC DNA]</scope>
    <source>
        <strain evidence="2 3">Bd21</strain>
    </source>
</reference>
<sequence length="162" mass="19221">MPIRISEFLVTVASCLLFLPPSRQRAGAPLPASFFLNTPLKRKRKYRQQQKPQQGPKEKQRKQKKKKRRRRGKNAFGNYIQGDEIVDLCPGDALHFMCYPSRTDPMTMRLIQWRPWSARHLLHCALFDRLLHLSRAYLNAYRYNEYVRSMNSSQPLVLNLYR</sequence>
<proteinExistence type="predicted"/>
<organism evidence="2">
    <name type="scientific">Brachypodium distachyon</name>
    <name type="common">Purple false brome</name>
    <name type="synonym">Trachynia distachya</name>
    <dbReference type="NCBI Taxonomy" id="15368"/>
    <lineage>
        <taxon>Eukaryota</taxon>
        <taxon>Viridiplantae</taxon>
        <taxon>Streptophyta</taxon>
        <taxon>Embryophyta</taxon>
        <taxon>Tracheophyta</taxon>
        <taxon>Spermatophyta</taxon>
        <taxon>Magnoliopsida</taxon>
        <taxon>Liliopsida</taxon>
        <taxon>Poales</taxon>
        <taxon>Poaceae</taxon>
        <taxon>BOP clade</taxon>
        <taxon>Pooideae</taxon>
        <taxon>Stipodae</taxon>
        <taxon>Brachypodieae</taxon>
        <taxon>Brachypodium</taxon>
    </lineage>
</organism>
<feature type="region of interest" description="Disordered" evidence="1">
    <location>
        <begin position="43"/>
        <end position="74"/>
    </location>
</feature>
<feature type="compositionally biased region" description="Basic residues" evidence="1">
    <location>
        <begin position="59"/>
        <end position="73"/>
    </location>
</feature>
<dbReference type="Gramene" id="PNT69207">
    <property type="protein sequence ID" value="PNT69207"/>
    <property type="gene ID" value="BRADI_3g51315v3"/>
</dbReference>
<dbReference type="AlphaFoldDB" id="A0A2K2D4K4"/>
<dbReference type="InParanoid" id="A0A2K2D4K4"/>